<sequence length="371" mass="40594">MALPEVELAPLPTRTSAITQEATIGVQAVIRPQVPVHMGQTLGVLQRGAADAAYRITAREPGGETVWVTARTPQLMLPVTLRFSRAADNTPEPALPALHRLLMRPILVRAWARLSPKMLLEEPQARADVEALVRSCPAWLGLGDSWESFTASAGYASLPRSLRRAHQEHPGLRLSASDQLDRHVFAAIIEQRVTLKEAFQTQRDVLIRYGEPAVESGYRDQPAGMRVHPTARTLGAIPDWGWHRVGVDAARYNAVRAYARAADSLHRLAVAGPVAHFASALGSLHGVGPWTVTQVLQIQVGHPDAVSVGDYHLAHHVGYALRGKRGDDADMLRLLAPYAGHRQRVVRLILAAGATEPRHGPRTPVRDYRDL</sequence>
<protein>
    <submittedName>
        <fullName evidence="3">3-methyladenine DNA glycosylase/8-oxoguanine DNA glycosylase</fullName>
    </submittedName>
</protein>
<dbReference type="Proteomes" id="UP000282386">
    <property type="component" value="Chromosome"/>
</dbReference>
<dbReference type="PANTHER" id="PTHR43003:SF6">
    <property type="entry name" value="DNA GLYCOSYLASE"/>
    <property type="match status" value="1"/>
</dbReference>
<gene>
    <name evidence="3" type="ORF">NCTC10207_01866</name>
</gene>
<accession>A0A7Z9A476</accession>
<dbReference type="InterPro" id="IPR051912">
    <property type="entry name" value="Alkylbase_DNA_Glycosylase/TA"/>
</dbReference>
<dbReference type="GO" id="GO:0006285">
    <property type="term" value="P:base-excision repair, AP site formation"/>
    <property type="evidence" value="ECO:0007669"/>
    <property type="project" value="TreeGrafter"/>
</dbReference>
<evidence type="ECO:0000313" key="4">
    <source>
        <dbReference type="Proteomes" id="UP000282386"/>
    </source>
</evidence>
<dbReference type="Gene3D" id="1.10.340.30">
    <property type="entry name" value="Hypothetical protein, domain 2"/>
    <property type="match status" value="1"/>
</dbReference>
<evidence type="ECO:0000313" key="3">
    <source>
        <dbReference type="EMBL" id="VEI24023.1"/>
    </source>
</evidence>
<name>A0A7Z9A476_9MICC</name>
<dbReference type="GO" id="GO:0043916">
    <property type="term" value="F:DNA-7-methylguanine glycosylase activity"/>
    <property type="evidence" value="ECO:0007669"/>
    <property type="project" value="TreeGrafter"/>
</dbReference>
<keyword evidence="1" id="KW-0227">DNA damage</keyword>
<dbReference type="PANTHER" id="PTHR43003">
    <property type="entry name" value="DNA-3-METHYLADENINE GLYCOSYLASE"/>
    <property type="match status" value="1"/>
</dbReference>
<dbReference type="GO" id="GO:0005737">
    <property type="term" value="C:cytoplasm"/>
    <property type="evidence" value="ECO:0007669"/>
    <property type="project" value="TreeGrafter"/>
</dbReference>
<organism evidence="3 4">
    <name type="scientific">Rothia aeria</name>
    <dbReference type="NCBI Taxonomy" id="172042"/>
    <lineage>
        <taxon>Bacteria</taxon>
        <taxon>Bacillati</taxon>
        <taxon>Actinomycetota</taxon>
        <taxon>Actinomycetes</taxon>
        <taxon>Micrococcales</taxon>
        <taxon>Micrococcaceae</taxon>
        <taxon>Rothia</taxon>
    </lineage>
</organism>
<dbReference type="InterPro" id="IPR011257">
    <property type="entry name" value="DNA_glycosylase"/>
</dbReference>
<dbReference type="AlphaFoldDB" id="A0A7Z9A476"/>
<dbReference type="GO" id="GO:0006307">
    <property type="term" value="P:DNA alkylation repair"/>
    <property type="evidence" value="ECO:0007669"/>
    <property type="project" value="TreeGrafter"/>
</dbReference>
<dbReference type="SUPFAM" id="SSF48150">
    <property type="entry name" value="DNA-glycosylase"/>
    <property type="match status" value="1"/>
</dbReference>
<dbReference type="GO" id="GO:0008725">
    <property type="term" value="F:DNA-3-methyladenine glycosylase activity"/>
    <property type="evidence" value="ECO:0007669"/>
    <property type="project" value="TreeGrafter"/>
</dbReference>
<reference evidence="3 4" key="1">
    <citation type="submission" date="2018-12" db="EMBL/GenBank/DDBJ databases">
        <authorList>
            <consortium name="Pathogen Informatics"/>
        </authorList>
    </citation>
    <scope>NUCLEOTIDE SEQUENCE [LARGE SCALE GENOMIC DNA]</scope>
    <source>
        <strain evidence="3 4">NCTC10207</strain>
    </source>
</reference>
<proteinExistence type="predicted"/>
<dbReference type="GO" id="GO:0032993">
    <property type="term" value="C:protein-DNA complex"/>
    <property type="evidence" value="ECO:0007669"/>
    <property type="project" value="TreeGrafter"/>
</dbReference>
<dbReference type="GO" id="GO:0032131">
    <property type="term" value="F:alkylated DNA binding"/>
    <property type="evidence" value="ECO:0007669"/>
    <property type="project" value="TreeGrafter"/>
</dbReference>
<keyword evidence="2" id="KW-0234">DNA repair</keyword>
<evidence type="ECO:0000256" key="1">
    <source>
        <dbReference type="ARBA" id="ARBA00022763"/>
    </source>
</evidence>
<dbReference type="EMBL" id="LR134479">
    <property type="protein sequence ID" value="VEI24023.1"/>
    <property type="molecule type" value="Genomic_DNA"/>
</dbReference>
<evidence type="ECO:0000256" key="2">
    <source>
        <dbReference type="ARBA" id="ARBA00023204"/>
    </source>
</evidence>